<dbReference type="PANTHER" id="PTHR15032">
    <property type="entry name" value="N-ACYL-PHOSPHATIDYLETHANOLAMINE-HYDROLYZING PHOSPHOLIPASE D"/>
    <property type="match status" value="1"/>
</dbReference>
<sequence length="361" mass="41112">MTVLLIILIIIGVATLLFLNTERFGKHPSGERLLKIEQSPNYKNGRFQNLNHTPMLTEGVGYSKVLYQFLFSSKPKEPSIKIPSIKTDLKNLKPDENVLIWMGHSSYFIQLDGKTILVDPVLSGNASPLSFTTKAYNGTNIYTTDDIPKIDYLFLSHDHWDHMDYKTLKKLKPKIKTVITGLGNGAHLEHWGFNQNIILEGDWYDNFSFDDEFEVHITPARHFSGRGFTSAKTLWASFVLKTPTKTIFIGGDSGYDSHFKEIGNKFGPFDLVILENGQYDNNWKHIHMLPGEQLKAANDLNTTTILPVHAGKFTLANHNWDEPFINISNKKTETDIKIITPMIGVSVNLKDSLQQFKNWWN</sequence>
<dbReference type="InterPro" id="IPR024884">
    <property type="entry name" value="NAPE-PLD"/>
</dbReference>
<dbReference type="PANTHER" id="PTHR15032:SF4">
    <property type="entry name" value="N-ACYL-PHOSPHATIDYLETHANOLAMINE-HYDROLYZING PHOSPHOLIPASE D"/>
    <property type="match status" value="1"/>
</dbReference>
<accession>A0A1M6CJM2</accession>
<evidence type="ECO:0000313" key="2">
    <source>
        <dbReference type="EMBL" id="SHI61196.1"/>
    </source>
</evidence>
<dbReference type="SUPFAM" id="SSF56281">
    <property type="entry name" value="Metallo-hydrolase/oxidoreductase"/>
    <property type="match status" value="1"/>
</dbReference>
<protein>
    <submittedName>
        <fullName evidence="2">L-ascorbate metabolism protein UlaG, beta-lactamase superfamily</fullName>
    </submittedName>
</protein>
<feature type="domain" description="Metallo-beta-lactamase" evidence="1">
    <location>
        <begin position="115"/>
        <end position="309"/>
    </location>
</feature>
<keyword evidence="3" id="KW-1185">Reference proteome</keyword>
<dbReference type="InterPro" id="IPR036866">
    <property type="entry name" value="RibonucZ/Hydroxyglut_hydro"/>
</dbReference>
<dbReference type="Gene3D" id="3.60.15.10">
    <property type="entry name" value="Ribonuclease Z/Hydroxyacylglutathione hydrolase-like"/>
    <property type="match status" value="1"/>
</dbReference>
<dbReference type="InterPro" id="IPR001279">
    <property type="entry name" value="Metallo-B-lactamas"/>
</dbReference>
<dbReference type="EMBL" id="FQYY01000003">
    <property type="protein sequence ID" value="SHI61196.1"/>
    <property type="molecule type" value="Genomic_DNA"/>
</dbReference>
<dbReference type="GO" id="GO:0005737">
    <property type="term" value="C:cytoplasm"/>
    <property type="evidence" value="ECO:0007669"/>
    <property type="project" value="TreeGrafter"/>
</dbReference>
<dbReference type="PIRSF" id="PIRSF038896">
    <property type="entry name" value="NAPE-PLD"/>
    <property type="match status" value="1"/>
</dbReference>
<dbReference type="GO" id="GO:0070290">
    <property type="term" value="F:N-acylphosphatidylethanolamine-specific phospholipase D activity"/>
    <property type="evidence" value="ECO:0007669"/>
    <property type="project" value="InterPro"/>
</dbReference>
<dbReference type="AlphaFoldDB" id="A0A1M6CJM2"/>
<dbReference type="Pfam" id="PF12706">
    <property type="entry name" value="Lactamase_B_2"/>
    <property type="match status" value="1"/>
</dbReference>
<organism evidence="2 3">
    <name type="scientific">Mesonia phycicola</name>
    <dbReference type="NCBI Taxonomy" id="579105"/>
    <lineage>
        <taxon>Bacteria</taxon>
        <taxon>Pseudomonadati</taxon>
        <taxon>Bacteroidota</taxon>
        <taxon>Flavobacteriia</taxon>
        <taxon>Flavobacteriales</taxon>
        <taxon>Flavobacteriaceae</taxon>
        <taxon>Mesonia</taxon>
    </lineage>
</organism>
<evidence type="ECO:0000313" key="3">
    <source>
        <dbReference type="Proteomes" id="UP000184225"/>
    </source>
</evidence>
<dbReference type="Proteomes" id="UP000184225">
    <property type="component" value="Unassembled WGS sequence"/>
</dbReference>
<dbReference type="OrthoDB" id="9805728at2"/>
<proteinExistence type="predicted"/>
<dbReference type="GO" id="GO:0008270">
    <property type="term" value="F:zinc ion binding"/>
    <property type="evidence" value="ECO:0007669"/>
    <property type="project" value="InterPro"/>
</dbReference>
<evidence type="ECO:0000259" key="1">
    <source>
        <dbReference type="Pfam" id="PF12706"/>
    </source>
</evidence>
<reference evidence="2 3" key="1">
    <citation type="submission" date="2016-11" db="EMBL/GenBank/DDBJ databases">
        <authorList>
            <person name="Jaros S."/>
            <person name="Januszkiewicz K."/>
            <person name="Wedrychowicz H."/>
        </authorList>
    </citation>
    <scope>NUCLEOTIDE SEQUENCE [LARGE SCALE GENOMIC DNA]</scope>
    <source>
        <strain evidence="2 3">DSM 21425</strain>
    </source>
</reference>
<dbReference type="RefSeq" id="WP_073148815.1">
    <property type="nucleotide sequence ID" value="NZ_FQYY01000003.1"/>
</dbReference>
<dbReference type="STRING" id="579105.SAMN04488096_10327"/>
<gene>
    <name evidence="2" type="ORF">SAMN04488096_10327</name>
</gene>
<name>A0A1M6CJM2_9FLAO</name>